<feature type="compositionally biased region" description="Polar residues" evidence="1">
    <location>
        <begin position="503"/>
        <end position="514"/>
    </location>
</feature>
<name>A0A9P7G4P5_9AGAR</name>
<dbReference type="Proteomes" id="UP000775547">
    <property type="component" value="Unassembled WGS sequence"/>
</dbReference>
<sequence length="646" mass="72281">MTVTTRPRPRPLRRQKPPPSPPTIDIPVLKSVIIDITDSEEEGGRGREAEESDLSPLTPSPVDTRAASKFPEIKSASCTAHPLKVQLFGNETPGRTIVEIDTPSQNNIVSLEDLHRRIRFRTPTFVTLSPDADPHASPRKKHKYDRKEYEDRWRDAVDRLAKDRKGFDEDEDDDELPEVGTTDFALYVTSAPSPTKSVATPRKGEKGTGNGKRKRRDTDSEDDDDNDKERSRSYLRWSPPPPDELLQIPGELLLAKDKASASHYWPGQILAYIPPKNARQAPKYRVHFLDGAEIDIPRDWFFTSEDSGFATCIIGEWQSDFKEVQNDDDDDNGDDMPHMKDVRVRPPSPIPLDPPPSSDEFSTLSIREKLAYVKPVLIAILNENYAPALTRHKNFIAGGSKRKNVVDDAGLRGQMDPRDVNALQQCLSEWCLRDERRADAIVDDAEPESQINGNDNLDEFLARRSVSPAGSAATLPLSQGDQPPETSFAPSEMLDVELTSSFSDLSDTVPDSSTPADPENPFDPPPRQRGSEAYEGLSKVEKIDYCLNVLLPEAIMQVLLWTCGERRSVALLSDEHEEDLHMKGEIKLRERDWVTDVTRLRESCARKLARGNTLNGFAGSGSQDGEVYSAAGRLKRGVRVPKSYRE</sequence>
<evidence type="ECO:0000256" key="1">
    <source>
        <dbReference type="SAM" id="MobiDB-lite"/>
    </source>
</evidence>
<keyword evidence="3" id="KW-1185">Reference proteome</keyword>
<accession>A0A9P7G4P5</accession>
<feature type="compositionally biased region" description="Basic and acidic residues" evidence="1">
    <location>
        <begin position="335"/>
        <end position="344"/>
    </location>
</feature>
<evidence type="ECO:0000313" key="3">
    <source>
        <dbReference type="Proteomes" id="UP000775547"/>
    </source>
</evidence>
<feature type="region of interest" description="Disordered" evidence="1">
    <location>
        <begin position="185"/>
        <end position="243"/>
    </location>
</feature>
<reference evidence="2" key="2">
    <citation type="submission" date="2021-10" db="EMBL/GenBank/DDBJ databases">
        <title>Phylogenomics reveals ancestral predisposition of the termite-cultivated fungus Termitomyces towards a domesticated lifestyle.</title>
        <authorList>
            <person name="Auxier B."/>
            <person name="Grum-Grzhimaylo A."/>
            <person name="Cardenas M.E."/>
            <person name="Lodge J.D."/>
            <person name="Laessoe T."/>
            <person name="Pedersen O."/>
            <person name="Smith M.E."/>
            <person name="Kuyper T.W."/>
            <person name="Franco-Molano E.A."/>
            <person name="Baroni T.J."/>
            <person name="Aanen D.K."/>
        </authorList>
    </citation>
    <scope>NUCLEOTIDE SEQUENCE</scope>
    <source>
        <strain evidence="2">AP01</strain>
        <tissue evidence="2">Mycelium</tissue>
    </source>
</reference>
<feature type="compositionally biased region" description="Basic residues" evidence="1">
    <location>
        <begin position="7"/>
        <end position="16"/>
    </location>
</feature>
<evidence type="ECO:0008006" key="4">
    <source>
        <dbReference type="Google" id="ProtNLM"/>
    </source>
</evidence>
<proteinExistence type="predicted"/>
<comment type="caution">
    <text evidence="2">The sequence shown here is derived from an EMBL/GenBank/DDBJ whole genome shotgun (WGS) entry which is preliminary data.</text>
</comment>
<evidence type="ECO:0000313" key="2">
    <source>
        <dbReference type="EMBL" id="KAG5644042.1"/>
    </source>
</evidence>
<dbReference type="AlphaFoldDB" id="A0A9P7G4P5"/>
<feature type="region of interest" description="Disordered" evidence="1">
    <location>
        <begin position="129"/>
        <end position="148"/>
    </location>
</feature>
<feature type="region of interest" description="Disordered" evidence="1">
    <location>
        <begin position="1"/>
        <end position="69"/>
    </location>
</feature>
<feature type="region of interest" description="Disordered" evidence="1">
    <location>
        <begin position="503"/>
        <end position="533"/>
    </location>
</feature>
<reference evidence="2" key="1">
    <citation type="submission" date="2020-07" db="EMBL/GenBank/DDBJ databases">
        <authorList>
            <person name="Nieuwenhuis M."/>
            <person name="Van De Peppel L.J.J."/>
        </authorList>
    </citation>
    <scope>NUCLEOTIDE SEQUENCE</scope>
    <source>
        <strain evidence="2">AP01</strain>
        <tissue evidence="2">Mycelium</tissue>
    </source>
</reference>
<dbReference type="OrthoDB" id="2505887at2759"/>
<gene>
    <name evidence="2" type="ORF">DXG03_009194</name>
</gene>
<organism evidence="2 3">
    <name type="scientific">Asterophora parasitica</name>
    <dbReference type="NCBI Taxonomy" id="117018"/>
    <lineage>
        <taxon>Eukaryota</taxon>
        <taxon>Fungi</taxon>
        <taxon>Dikarya</taxon>
        <taxon>Basidiomycota</taxon>
        <taxon>Agaricomycotina</taxon>
        <taxon>Agaricomycetes</taxon>
        <taxon>Agaricomycetidae</taxon>
        <taxon>Agaricales</taxon>
        <taxon>Tricholomatineae</taxon>
        <taxon>Lyophyllaceae</taxon>
        <taxon>Asterophora</taxon>
    </lineage>
</organism>
<feature type="compositionally biased region" description="Pro residues" evidence="1">
    <location>
        <begin position="346"/>
        <end position="357"/>
    </location>
</feature>
<dbReference type="EMBL" id="JABCKV010000085">
    <property type="protein sequence ID" value="KAG5644042.1"/>
    <property type="molecule type" value="Genomic_DNA"/>
</dbReference>
<feature type="region of interest" description="Disordered" evidence="1">
    <location>
        <begin position="323"/>
        <end position="359"/>
    </location>
</feature>
<protein>
    <recommendedName>
        <fullName evidence="4">PWWP domain-containing protein</fullName>
    </recommendedName>
</protein>